<feature type="domain" description="Secretion system C-terminal sorting" evidence="3">
    <location>
        <begin position="272"/>
        <end position="340"/>
    </location>
</feature>
<dbReference type="Proteomes" id="UP001430374">
    <property type="component" value="Unassembled WGS sequence"/>
</dbReference>
<evidence type="ECO:0000259" key="3">
    <source>
        <dbReference type="Pfam" id="PF18962"/>
    </source>
</evidence>
<protein>
    <submittedName>
        <fullName evidence="4">T9SS type A sorting domain-containing protein</fullName>
    </submittedName>
</protein>
<name>A0ABS9C5R6_9FLAO</name>
<evidence type="ECO:0000313" key="4">
    <source>
        <dbReference type="EMBL" id="MCF2219918.1"/>
    </source>
</evidence>
<evidence type="ECO:0000313" key="5">
    <source>
        <dbReference type="Proteomes" id="UP001430374"/>
    </source>
</evidence>
<organism evidence="4 5">
    <name type="scientific">Chryseobacterium indicum</name>
    <dbReference type="NCBI Taxonomy" id="2766954"/>
    <lineage>
        <taxon>Bacteria</taxon>
        <taxon>Pseudomonadati</taxon>
        <taxon>Bacteroidota</taxon>
        <taxon>Flavobacteriia</taxon>
        <taxon>Flavobacteriales</taxon>
        <taxon>Weeksellaceae</taxon>
        <taxon>Chryseobacterium group</taxon>
        <taxon>Chryseobacterium</taxon>
    </lineage>
</organism>
<dbReference type="InterPro" id="IPR026444">
    <property type="entry name" value="Secre_tail"/>
</dbReference>
<feature type="region of interest" description="Disordered" evidence="2">
    <location>
        <begin position="39"/>
        <end position="58"/>
    </location>
</feature>
<evidence type="ECO:0000256" key="2">
    <source>
        <dbReference type="SAM" id="MobiDB-lite"/>
    </source>
</evidence>
<reference evidence="4" key="1">
    <citation type="submission" date="2021-08" db="EMBL/GenBank/DDBJ databases">
        <title>Complete genome sequence of Chryseobacterium sp strain PS-8.</title>
        <authorList>
            <person name="Das S.K."/>
        </authorList>
    </citation>
    <scope>NUCLEOTIDE SEQUENCE</scope>
    <source>
        <strain evidence="4">PS-8</strain>
    </source>
</reference>
<keyword evidence="1" id="KW-0732">Signal</keyword>
<comment type="caution">
    <text evidence="4">The sequence shown here is derived from an EMBL/GenBank/DDBJ whole genome shotgun (WGS) entry which is preliminary data.</text>
</comment>
<dbReference type="EMBL" id="JACSGT010000001">
    <property type="protein sequence ID" value="MCF2219918.1"/>
    <property type="molecule type" value="Genomic_DNA"/>
</dbReference>
<keyword evidence="5" id="KW-1185">Reference proteome</keyword>
<accession>A0ABS9C5R6</accession>
<sequence length="343" mass="37592">MIKKITLLIGIATVSNLFSQLYNNGNYITGNTSTSGASSSNSLPWSECQNEAGSTSETNGTAGFACFKSPVESYFLADDFTVPQGQVWSISQLSVFAYFNNYGQATPSIIKVAILDVEDPFATPVFGDFTTNRFSSVSSPLANRIFNSAIPASNNNVNTNRLVQKITANVGAILPSGHYWIFWQVQAQDVFNHLLNDNLNMYSPALTVSGERNMANWNAKQYKVPIGSVNTTLDGGYPFSVADVPQDLPFQLIYTNTLGTADIKTFDNSFKVFPNPTDETLNIVWPFSLKITEAFITDISGKKVRKVALNSKSLVVSDLIPGVYFLNITTNDSKIQSVKFIKK</sequence>
<dbReference type="Pfam" id="PF18962">
    <property type="entry name" value="Por_Secre_tail"/>
    <property type="match status" value="1"/>
</dbReference>
<feature type="compositionally biased region" description="Polar residues" evidence="2">
    <location>
        <begin position="43"/>
        <end position="58"/>
    </location>
</feature>
<evidence type="ECO:0000256" key="1">
    <source>
        <dbReference type="ARBA" id="ARBA00022729"/>
    </source>
</evidence>
<proteinExistence type="predicted"/>
<dbReference type="RefSeq" id="WP_235131443.1">
    <property type="nucleotide sequence ID" value="NZ_JACSGT010000001.1"/>
</dbReference>
<gene>
    <name evidence="4" type="ORF">H9Q08_11420</name>
</gene>
<dbReference type="NCBIfam" id="TIGR04183">
    <property type="entry name" value="Por_Secre_tail"/>
    <property type="match status" value="1"/>
</dbReference>